<keyword evidence="1 5" id="KW-0032">Aminotransferase</keyword>
<reference evidence="6 7" key="1">
    <citation type="journal article" date="2019" name="Int. J. Syst. Evol. Microbiol.">
        <title>Methanofervidicoccus abyssi gen. nov., sp. nov., a hydrogenotrophic methanogen, isolated from a hydrothermal vent chimney in the Mid-Cayman Spreading Center, the Caribbean Sea.</title>
        <authorList>
            <person name="Sakai S."/>
            <person name="Takaki Y."/>
            <person name="Miyazaki M."/>
            <person name="Ogawara M."/>
            <person name="Yanagawa K."/>
            <person name="Miyazaki J."/>
            <person name="Takai K."/>
        </authorList>
    </citation>
    <scope>NUCLEOTIDE SEQUENCE [LARGE SCALE GENOMIC DNA]</scope>
    <source>
        <strain evidence="6 7">HHB</strain>
    </source>
</reference>
<sequence length="405" mass="45112">MDIFNEIYRDIDESVIIKEEKKYIMNTYGRLPVVLIRGNGVYVEDVKGKRYLDFISGIGVNSIGHCNPKLIENVKKQLEILIHVSNLYYTIPQVKLAKKLAHLSGLDKVFFSNSGAEANEGAIKLARKYGKKMGVGEGEIITMERGFHGRTLATLTATSKVEYQKGFEPLPKGFKYVPFNDLDKLMESISNKTTGIMIEPIQGEGGIHVADKEYLKGVRDICDDKGILLIFDEVQCGIGRTGKMFAYQHYDIKPDILTLAKALGGGIPIGATISKEEVAHVFTPGSHGSTFGGNPLACVSAYVTLSIVEDLLTHVEEMGEYFMRKLRNLQSKYSFIKEVRGIGLMIGMELSFQGKDVVKKMLEKGYLINCTAENVLRFLPPLIVEKEHIDVLVDTLDEVFSEVEV</sequence>
<dbReference type="FunFam" id="3.40.640.10:FF:000004">
    <property type="entry name" value="Acetylornithine aminotransferase"/>
    <property type="match status" value="1"/>
</dbReference>
<dbReference type="EMBL" id="BFAX01000002">
    <property type="protein sequence ID" value="GBF36078.1"/>
    <property type="molecule type" value="Genomic_DNA"/>
</dbReference>
<evidence type="ECO:0000256" key="1">
    <source>
        <dbReference type="ARBA" id="ARBA00022576"/>
    </source>
</evidence>
<dbReference type="PANTHER" id="PTHR11986">
    <property type="entry name" value="AMINOTRANSFERASE CLASS III"/>
    <property type="match status" value="1"/>
</dbReference>
<dbReference type="NCBIfam" id="NF002325">
    <property type="entry name" value="PRK01278.1"/>
    <property type="match status" value="1"/>
</dbReference>
<dbReference type="HAMAP" id="MF_01107">
    <property type="entry name" value="ArgD_aminotrans_3"/>
    <property type="match status" value="1"/>
</dbReference>
<dbReference type="InterPro" id="IPR050103">
    <property type="entry name" value="Class-III_PLP-dep_AT"/>
</dbReference>
<dbReference type="NCBIfam" id="NF002874">
    <property type="entry name" value="PRK03244.1"/>
    <property type="match status" value="1"/>
</dbReference>
<dbReference type="InterPro" id="IPR015421">
    <property type="entry name" value="PyrdxlP-dep_Trfase_major"/>
</dbReference>
<name>A0A401HPA2_9EURY</name>
<keyword evidence="7" id="KW-1185">Reference proteome</keyword>
<gene>
    <name evidence="5" type="primary">argD</name>
    <name evidence="6" type="ORF">MHHB_P0303</name>
</gene>
<feature type="binding site" evidence="5">
    <location>
        <position position="290"/>
    </location>
    <ligand>
        <name>pyridoxal 5'-phosphate</name>
        <dbReference type="ChEBI" id="CHEBI:597326"/>
    </ligand>
</feature>
<dbReference type="InterPro" id="IPR015424">
    <property type="entry name" value="PyrdxlP-dep_Trfase"/>
</dbReference>
<feature type="binding site" evidence="5">
    <location>
        <begin position="115"/>
        <end position="116"/>
    </location>
    <ligand>
        <name>pyridoxal 5'-phosphate</name>
        <dbReference type="ChEBI" id="CHEBI:597326"/>
    </ligand>
</feature>
<dbReference type="CDD" id="cd00610">
    <property type="entry name" value="OAT_like"/>
    <property type="match status" value="1"/>
</dbReference>
<dbReference type="OrthoDB" id="85346at2157"/>
<dbReference type="Gene3D" id="3.90.1150.10">
    <property type="entry name" value="Aspartate Aminotransferase, domain 1"/>
    <property type="match status" value="1"/>
</dbReference>
<dbReference type="InterPro" id="IPR015422">
    <property type="entry name" value="PyrdxlP-dep_Trfase_small"/>
</dbReference>
<comment type="pathway">
    <text evidence="5">Amino-acid biosynthesis; L-arginine biosynthesis; N(2)-acetyl-L-ornithine from L-glutamate: step 4/4.</text>
</comment>
<comment type="cofactor">
    <cofactor evidence="5">
        <name>pyridoxal 5'-phosphate</name>
        <dbReference type="ChEBI" id="CHEBI:597326"/>
    </cofactor>
    <text evidence="5">Binds 1 pyridoxal phosphate per subunit.</text>
</comment>
<comment type="subcellular location">
    <subcellularLocation>
        <location evidence="5">Cytoplasm</location>
    </subcellularLocation>
</comment>
<dbReference type="GO" id="GO:0030170">
    <property type="term" value="F:pyridoxal phosphate binding"/>
    <property type="evidence" value="ECO:0007669"/>
    <property type="project" value="InterPro"/>
</dbReference>
<feature type="modified residue" description="N6-(pyridoxal phosphate)lysine" evidence="5">
    <location>
        <position position="261"/>
    </location>
</feature>
<dbReference type="RefSeq" id="WP_131006871.1">
    <property type="nucleotide sequence ID" value="NZ_BFAX01000002.1"/>
</dbReference>
<evidence type="ECO:0000256" key="4">
    <source>
        <dbReference type="ARBA" id="ARBA00022898"/>
    </source>
</evidence>
<comment type="miscellaneous">
    <text evidence="5">May also have succinyldiaminopimelate aminotransferase activity, thus carrying out the corresponding step in lysine biosynthesis.</text>
</comment>
<evidence type="ECO:0000256" key="3">
    <source>
        <dbReference type="ARBA" id="ARBA00022679"/>
    </source>
</evidence>
<protein>
    <recommendedName>
        <fullName evidence="5">Acetylornithine aminotransferase</fullName>
        <shortName evidence="5">ACOAT</shortName>
        <ecNumber evidence="5">2.6.1.11</ecNumber>
    </recommendedName>
</protein>
<dbReference type="GO" id="GO:0042802">
    <property type="term" value="F:identical protein binding"/>
    <property type="evidence" value="ECO:0007669"/>
    <property type="project" value="TreeGrafter"/>
</dbReference>
<comment type="caution">
    <text evidence="6">The sequence shown here is derived from an EMBL/GenBank/DDBJ whole genome shotgun (WGS) entry which is preliminary data.</text>
</comment>
<dbReference type="GO" id="GO:0003992">
    <property type="term" value="F:N2-acetyl-L-ornithine:2-oxoglutarate 5-aminotransferase activity"/>
    <property type="evidence" value="ECO:0007669"/>
    <property type="project" value="UniProtKB-UniRule"/>
</dbReference>
<evidence type="ECO:0000313" key="7">
    <source>
        <dbReference type="Proteomes" id="UP000290527"/>
    </source>
</evidence>
<dbReference type="SUPFAM" id="SSF53383">
    <property type="entry name" value="PLP-dependent transferases"/>
    <property type="match status" value="1"/>
</dbReference>
<dbReference type="PANTHER" id="PTHR11986:SF79">
    <property type="entry name" value="ACETYLORNITHINE AMINOTRANSFERASE, MITOCHONDRIAL"/>
    <property type="match status" value="1"/>
</dbReference>
<keyword evidence="5" id="KW-0055">Arginine biosynthesis</keyword>
<comment type="similarity">
    <text evidence="5">Belongs to the class-III pyridoxal-phosphate-dependent aminotransferase family. ArgD subfamily.</text>
</comment>
<dbReference type="Proteomes" id="UP000290527">
    <property type="component" value="Unassembled WGS sequence"/>
</dbReference>
<comment type="subunit">
    <text evidence="5">Homodimer.</text>
</comment>
<keyword evidence="4 5" id="KW-0663">Pyridoxal phosphate</keyword>
<keyword evidence="3 5" id="KW-0808">Transferase</keyword>
<comment type="catalytic activity">
    <reaction evidence="5">
        <text>N(2)-acetyl-L-ornithine + 2-oxoglutarate = N-acetyl-L-glutamate 5-semialdehyde + L-glutamate</text>
        <dbReference type="Rhea" id="RHEA:18049"/>
        <dbReference type="ChEBI" id="CHEBI:16810"/>
        <dbReference type="ChEBI" id="CHEBI:29123"/>
        <dbReference type="ChEBI" id="CHEBI:29985"/>
        <dbReference type="ChEBI" id="CHEBI:57805"/>
        <dbReference type="EC" id="2.6.1.11"/>
    </reaction>
</comment>
<dbReference type="GO" id="GO:0006526">
    <property type="term" value="P:L-arginine biosynthetic process"/>
    <property type="evidence" value="ECO:0007669"/>
    <property type="project" value="UniProtKB-UniRule"/>
</dbReference>
<dbReference type="NCBIfam" id="TIGR00707">
    <property type="entry name" value="argD"/>
    <property type="match status" value="1"/>
</dbReference>
<accession>A0A401HPA2</accession>
<proteinExistence type="inferred from homology"/>
<dbReference type="PIRSF" id="PIRSF000521">
    <property type="entry name" value="Transaminase_4ab_Lys_Orn"/>
    <property type="match status" value="1"/>
</dbReference>
<dbReference type="EC" id="2.6.1.11" evidence="5"/>
<dbReference type="AlphaFoldDB" id="A0A401HPA2"/>
<keyword evidence="5" id="KW-0963">Cytoplasm</keyword>
<evidence type="ECO:0000313" key="6">
    <source>
        <dbReference type="EMBL" id="GBF36078.1"/>
    </source>
</evidence>
<dbReference type="UniPathway" id="UPA00068">
    <property type="reaction ID" value="UER00109"/>
</dbReference>
<dbReference type="InterPro" id="IPR005814">
    <property type="entry name" value="Aminotrans_3"/>
</dbReference>
<dbReference type="Gene3D" id="3.40.640.10">
    <property type="entry name" value="Type I PLP-dependent aspartate aminotransferase-like (Major domain)"/>
    <property type="match status" value="1"/>
</dbReference>
<evidence type="ECO:0000256" key="2">
    <source>
        <dbReference type="ARBA" id="ARBA00022605"/>
    </source>
</evidence>
<dbReference type="InterPro" id="IPR004636">
    <property type="entry name" value="AcOrn/SuccOrn_fam"/>
</dbReference>
<dbReference type="GO" id="GO:0005737">
    <property type="term" value="C:cytoplasm"/>
    <property type="evidence" value="ECO:0007669"/>
    <property type="project" value="UniProtKB-SubCell"/>
</dbReference>
<dbReference type="InterPro" id="IPR049704">
    <property type="entry name" value="Aminotrans_3_PPA_site"/>
</dbReference>
<organism evidence="6 7">
    <name type="scientific">Methanofervidicoccus abyssi</name>
    <dbReference type="NCBI Taxonomy" id="2082189"/>
    <lineage>
        <taxon>Archaea</taxon>
        <taxon>Methanobacteriati</taxon>
        <taxon>Methanobacteriota</taxon>
        <taxon>Methanomada group</taxon>
        <taxon>Methanococci</taxon>
        <taxon>Methanococcales</taxon>
        <taxon>Methanofervidicoccus</taxon>
    </lineage>
</organism>
<keyword evidence="2 5" id="KW-0028">Amino-acid biosynthesis</keyword>
<feature type="binding site" evidence="5">
    <location>
        <begin position="232"/>
        <end position="235"/>
    </location>
    <ligand>
        <name>pyridoxal 5'-phosphate</name>
        <dbReference type="ChEBI" id="CHEBI:597326"/>
    </ligand>
</feature>
<feature type="binding site" evidence="5">
    <location>
        <position position="289"/>
    </location>
    <ligand>
        <name>N(2)-acetyl-L-ornithine</name>
        <dbReference type="ChEBI" id="CHEBI:57805"/>
    </ligand>
</feature>
<evidence type="ECO:0000256" key="5">
    <source>
        <dbReference type="HAMAP-Rule" id="MF_01107"/>
    </source>
</evidence>
<feature type="binding site" evidence="5">
    <location>
        <position position="147"/>
    </location>
    <ligand>
        <name>pyridoxal 5'-phosphate</name>
        <dbReference type="ChEBI" id="CHEBI:597326"/>
    </ligand>
</feature>
<dbReference type="Pfam" id="PF00202">
    <property type="entry name" value="Aminotran_3"/>
    <property type="match status" value="1"/>
</dbReference>
<feature type="binding site" evidence="5">
    <location>
        <position position="150"/>
    </location>
    <ligand>
        <name>N(2)-acetyl-L-ornithine</name>
        <dbReference type="ChEBI" id="CHEBI:57805"/>
    </ligand>
</feature>
<dbReference type="PROSITE" id="PS00600">
    <property type="entry name" value="AA_TRANSFER_CLASS_3"/>
    <property type="match status" value="1"/>
</dbReference>